<keyword evidence="2" id="KW-1185">Reference proteome</keyword>
<evidence type="ECO:0000313" key="1">
    <source>
        <dbReference type="EMBL" id="OCL12413.1"/>
    </source>
</evidence>
<dbReference type="EMBL" id="KV748881">
    <property type="protein sequence ID" value="OCL12413.1"/>
    <property type="molecule type" value="Genomic_DNA"/>
</dbReference>
<gene>
    <name evidence="1" type="ORF">AOQ84DRAFT_419779</name>
</gene>
<dbReference type="OrthoDB" id="4664297at2759"/>
<dbReference type="Gene3D" id="2.60.40.2970">
    <property type="match status" value="1"/>
</dbReference>
<sequence>MGPNSFTLPVSSSSVTINLMQLSSDPPVIRITLYNSSSSSTFTILNWDSPLDPQAFNLGIYHLEDEETGDEVEIPRLMINRLLPPPREALLEIAPESDLSIDTQLDQPWMPSHRPAKYNLYAAGQWKAIWDKPARDIRESELNDFGWNSTIPREFRSPKMILDLS</sequence>
<organism evidence="1 2">
    <name type="scientific">Glonium stellatum</name>
    <dbReference type="NCBI Taxonomy" id="574774"/>
    <lineage>
        <taxon>Eukaryota</taxon>
        <taxon>Fungi</taxon>
        <taxon>Dikarya</taxon>
        <taxon>Ascomycota</taxon>
        <taxon>Pezizomycotina</taxon>
        <taxon>Dothideomycetes</taxon>
        <taxon>Pleosporomycetidae</taxon>
        <taxon>Gloniales</taxon>
        <taxon>Gloniaceae</taxon>
        <taxon>Glonium</taxon>
    </lineage>
</organism>
<name>A0A8E2F8T1_9PEZI</name>
<accession>A0A8E2F8T1</accession>
<evidence type="ECO:0000313" key="2">
    <source>
        <dbReference type="Proteomes" id="UP000250140"/>
    </source>
</evidence>
<reference evidence="1 2" key="1">
    <citation type="journal article" date="2016" name="Nat. Commun.">
        <title>Ectomycorrhizal ecology is imprinted in the genome of the dominant symbiotic fungus Cenococcum geophilum.</title>
        <authorList>
            <consortium name="DOE Joint Genome Institute"/>
            <person name="Peter M."/>
            <person name="Kohler A."/>
            <person name="Ohm R.A."/>
            <person name="Kuo A."/>
            <person name="Krutzmann J."/>
            <person name="Morin E."/>
            <person name="Arend M."/>
            <person name="Barry K.W."/>
            <person name="Binder M."/>
            <person name="Choi C."/>
            <person name="Clum A."/>
            <person name="Copeland A."/>
            <person name="Grisel N."/>
            <person name="Haridas S."/>
            <person name="Kipfer T."/>
            <person name="LaButti K."/>
            <person name="Lindquist E."/>
            <person name="Lipzen A."/>
            <person name="Maire R."/>
            <person name="Meier B."/>
            <person name="Mihaltcheva S."/>
            <person name="Molinier V."/>
            <person name="Murat C."/>
            <person name="Poggeler S."/>
            <person name="Quandt C.A."/>
            <person name="Sperisen C."/>
            <person name="Tritt A."/>
            <person name="Tisserant E."/>
            <person name="Crous P.W."/>
            <person name="Henrissat B."/>
            <person name="Nehls U."/>
            <person name="Egli S."/>
            <person name="Spatafora J.W."/>
            <person name="Grigoriev I.V."/>
            <person name="Martin F.M."/>
        </authorList>
    </citation>
    <scope>NUCLEOTIDE SEQUENCE [LARGE SCALE GENOMIC DNA]</scope>
    <source>
        <strain evidence="1 2">CBS 207.34</strain>
    </source>
</reference>
<dbReference type="AlphaFoldDB" id="A0A8E2F8T1"/>
<proteinExistence type="predicted"/>
<dbReference type="Proteomes" id="UP000250140">
    <property type="component" value="Unassembled WGS sequence"/>
</dbReference>
<protein>
    <submittedName>
        <fullName evidence="1">Uncharacterized protein</fullName>
    </submittedName>
</protein>